<feature type="region of interest" description="Disordered" evidence="1">
    <location>
        <begin position="429"/>
        <end position="452"/>
    </location>
</feature>
<dbReference type="OrthoDB" id="73919at2759"/>
<dbReference type="PANTHER" id="PTHR47800">
    <property type="entry name" value="C2 DOMAIN-CONTAINING PROTEIN"/>
    <property type="match status" value="1"/>
</dbReference>
<dbReference type="Proteomes" id="UP000076722">
    <property type="component" value="Unassembled WGS sequence"/>
</dbReference>
<organism evidence="3 4">
    <name type="scientific">Sistotremastrum niveocremeum HHB9708</name>
    <dbReference type="NCBI Taxonomy" id="1314777"/>
    <lineage>
        <taxon>Eukaryota</taxon>
        <taxon>Fungi</taxon>
        <taxon>Dikarya</taxon>
        <taxon>Basidiomycota</taxon>
        <taxon>Agaricomycotina</taxon>
        <taxon>Agaricomycetes</taxon>
        <taxon>Sistotremastrales</taxon>
        <taxon>Sistotremastraceae</taxon>
        <taxon>Sertulicium</taxon>
        <taxon>Sertulicium niveocremeum</taxon>
    </lineage>
</organism>
<feature type="domain" description="C2" evidence="2">
    <location>
        <begin position="1"/>
        <end position="116"/>
    </location>
</feature>
<evidence type="ECO:0000256" key="1">
    <source>
        <dbReference type="SAM" id="MobiDB-lite"/>
    </source>
</evidence>
<dbReference type="GO" id="GO:0010628">
    <property type="term" value="P:positive regulation of gene expression"/>
    <property type="evidence" value="ECO:0007669"/>
    <property type="project" value="TreeGrafter"/>
</dbReference>
<dbReference type="InterPro" id="IPR000008">
    <property type="entry name" value="C2_dom"/>
</dbReference>
<name>A0A164U490_9AGAM</name>
<dbReference type="Gene3D" id="2.60.40.150">
    <property type="entry name" value="C2 domain"/>
    <property type="match status" value="1"/>
</dbReference>
<dbReference type="AlphaFoldDB" id="A0A164U490"/>
<gene>
    <name evidence="3" type="ORF">SISNIDRAFT_508243</name>
</gene>
<dbReference type="SUPFAM" id="SSF49562">
    <property type="entry name" value="C2 domain (Calcium/lipid-binding domain, CaLB)"/>
    <property type="match status" value="1"/>
</dbReference>
<evidence type="ECO:0000259" key="2">
    <source>
        <dbReference type="PROSITE" id="PS50004"/>
    </source>
</evidence>
<dbReference type="SMART" id="SM00239">
    <property type="entry name" value="C2"/>
    <property type="match status" value="1"/>
</dbReference>
<dbReference type="Pfam" id="PF00168">
    <property type="entry name" value="C2"/>
    <property type="match status" value="1"/>
</dbReference>
<reference evidence="3 4" key="1">
    <citation type="journal article" date="2016" name="Mol. Biol. Evol.">
        <title>Comparative Genomics of Early-Diverging Mushroom-Forming Fungi Provides Insights into the Origins of Lignocellulose Decay Capabilities.</title>
        <authorList>
            <person name="Nagy L.G."/>
            <person name="Riley R."/>
            <person name="Tritt A."/>
            <person name="Adam C."/>
            <person name="Daum C."/>
            <person name="Floudas D."/>
            <person name="Sun H."/>
            <person name="Yadav J.S."/>
            <person name="Pangilinan J."/>
            <person name="Larsson K.H."/>
            <person name="Matsuura K."/>
            <person name="Barry K."/>
            <person name="Labutti K."/>
            <person name="Kuo R."/>
            <person name="Ohm R.A."/>
            <person name="Bhattacharya S.S."/>
            <person name="Shirouzu T."/>
            <person name="Yoshinaga Y."/>
            <person name="Martin F.M."/>
            <person name="Grigoriev I.V."/>
            <person name="Hibbett D.S."/>
        </authorList>
    </citation>
    <scope>NUCLEOTIDE SEQUENCE [LARGE SCALE GENOMIC DNA]</scope>
    <source>
        <strain evidence="3 4">HHB9708</strain>
    </source>
</reference>
<accession>A0A164U490</accession>
<evidence type="ECO:0000313" key="3">
    <source>
        <dbReference type="EMBL" id="KZS92904.1"/>
    </source>
</evidence>
<protein>
    <recommendedName>
        <fullName evidence="2">C2 domain-containing protein</fullName>
    </recommendedName>
</protein>
<keyword evidence="4" id="KW-1185">Reference proteome</keyword>
<dbReference type="PANTHER" id="PTHR47800:SF5">
    <property type="entry name" value="FER-1-LIKE PROTEIN 6"/>
    <property type="match status" value="1"/>
</dbReference>
<dbReference type="STRING" id="1314777.A0A164U490"/>
<proteinExistence type="predicted"/>
<dbReference type="PROSITE" id="PS50004">
    <property type="entry name" value="C2"/>
    <property type="match status" value="1"/>
</dbReference>
<dbReference type="InterPro" id="IPR035892">
    <property type="entry name" value="C2_domain_sf"/>
</dbReference>
<dbReference type="EMBL" id="KV419408">
    <property type="protein sequence ID" value="KZS92904.1"/>
    <property type="molecule type" value="Genomic_DNA"/>
</dbReference>
<evidence type="ECO:0000313" key="4">
    <source>
        <dbReference type="Proteomes" id="UP000076722"/>
    </source>
</evidence>
<sequence>MSDSETFVVEITFHRGSNLPVADLNTLSCDPYIHATVWVPSEPEHEHPLAWRTPTVRRTRNPTWDCKWRIAGVPRSGFHLTLRVRDEDPGDRDDRLGKSYIDMTQGQMKEGFEQNEFEVKVMKRKGSFRPYIQTYLTAILPGSKLVLHPRIVLSVRVIAKSPKGRVGRAYTVGPNKFSEHFSPMIGRMVKGGTVGQGTDGSAKLSMSTFVAHKFQLSGPVPPTLKHEYVGYAPFIKSMFSNKGIRGHVLNHGLHKQYRIIYSYDKNTVYGVVPGTTEAVLDEEKEKSVRQEMAEQFLRMTCYGEEGRIFTYVITLDAEWRFTETGKEFAVDLLSKHSMHADVAKEIAFSGEFFVQKIRDVESGGERDTDPRSYELVIDNDSGTYRPKKDLLPTLQDWLSGDGGLGGLGKVTAMDGFDEHLKQMKEEKRNLKARLKAEKAGRRTDRQSESASS</sequence>